<dbReference type="PANTHER" id="PTHR11659:SF0">
    <property type="entry name" value="GLUTAMYL-TRNA(GLN) AMIDOTRANSFERASE SUBUNIT B, MITOCHONDRIAL"/>
    <property type="match status" value="1"/>
</dbReference>
<evidence type="ECO:0000256" key="4">
    <source>
        <dbReference type="ARBA" id="ARBA00022598"/>
    </source>
</evidence>
<evidence type="ECO:0000256" key="11">
    <source>
        <dbReference type="HAMAP-Rule" id="MF_00121"/>
    </source>
</evidence>
<name>A0ABS0AZC2_9BACT</name>
<keyword evidence="7 11" id="KW-0648">Protein biosynthesis</keyword>
<dbReference type="InterPro" id="IPR023168">
    <property type="entry name" value="GatB_Yqey_C_2"/>
</dbReference>
<dbReference type="HAMAP" id="MF_00121">
    <property type="entry name" value="GatB"/>
    <property type="match status" value="1"/>
</dbReference>
<protein>
    <recommendedName>
        <fullName evidence="3 11">Aspartyl/glutamyl-tRNA(Asn/Gln) amidotransferase subunit B</fullName>
        <shortName evidence="11">Asp/Glu-ADT subunit B</shortName>
        <ecNumber evidence="11">6.3.5.-</ecNumber>
    </recommendedName>
</protein>
<dbReference type="GO" id="GO:0016874">
    <property type="term" value="F:ligase activity"/>
    <property type="evidence" value="ECO:0007669"/>
    <property type="project" value="UniProtKB-KW"/>
</dbReference>
<evidence type="ECO:0000256" key="5">
    <source>
        <dbReference type="ARBA" id="ARBA00022741"/>
    </source>
</evidence>
<evidence type="ECO:0000256" key="8">
    <source>
        <dbReference type="ARBA" id="ARBA00024799"/>
    </source>
</evidence>
<comment type="similarity">
    <text evidence="1 11">Belongs to the GatB/GatE family. GatB subfamily.</text>
</comment>
<keyword evidence="14" id="KW-1185">Reference proteome</keyword>
<dbReference type="Proteomes" id="UP001194714">
    <property type="component" value="Unassembled WGS sequence"/>
</dbReference>
<dbReference type="PANTHER" id="PTHR11659">
    <property type="entry name" value="GLUTAMYL-TRNA GLN AMIDOTRANSFERASE SUBUNIT B MITOCHONDRIAL AND PROKARYOTIC PET112-RELATED"/>
    <property type="match status" value="1"/>
</dbReference>
<dbReference type="InterPro" id="IPR004413">
    <property type="entry name" value="GatB"/>
</dbReference>
<dbReference type="Gene3D" id="1.10.150.380">
    <property type="entry name" value="GatB domain, N-terminal subdomain"/>
    <property type="match status" value="1"/>
</dbReference>
<reference evidence="13 14" key="1">
    <citation type="submission" date="2020-01" db="EMBL/GenBank/DDBJ databases">
        <title>Draft genome sequence of Cand. Neptunochlamydia vexilliferae K9.</title>
        <authorList>
            <person name="Schulz F."/>
            <person name="Koestlbacher S."/>
            <person name="Wascher F."/>
            <person name="Pizzetti I."/>
            <person name="Horn M."/>
        </authorList>
    </citation>
    <scope>NUCLEOTIDE SEQUENCE [LARGE SCALE GENOMIC DNA]</scope>
    <source>
        <strain evidence="13 14">K9</strain>
    </source>
</reference>
<dbReference type="EC" id="6.3.5.-" evidence="11"/>
<dbReference type="InterPro" id="IPR042114">
    <property type="entry name" value="GatB_C_1"/>
</dbReference>
<gene>
    <name evidence="11" type="primary">gatB</name>
    <name evidence="13" type="ORF">NEPTK9_000992</name>
</gene>
<evidence type="ECO:0000313" key="13">
    <source>
        <dbReference type="EMBL" id="MBF5059478.1"/>
    </source>
</evidence>
<dbReference type="InterPro" id="IPR006075">
    <property type="entry name" value="Asn/Gln-tRNA_Trfase_suB/E_cat"/>
</dbReference>
<dbReference type="InterPro" id="IPR017958">
    <property type="entry name" value="Gln-tRNA_amidoTrfase_suB_CS"/>
</dbReference>
<dbReference type="SUPFAM" id="SSF55931">
    <property type="entry name" value="Glutamine synthetase/guanido kinase"/>
    <property type="match status" value="1"/>
</dbReference>
<accession>A0ABS0AZC2</accession>
<dbReference type="NCBIfam" id="TIGR00133">
    <property type="entry name" value="gatB"/>
    <property type="match status" value="1"/>
</dbReference>
<evidence type="ECO:0000256" key="3">
    <source>
        <dbReference type="ARBA" id="ARBA00016923"/>
    </source>
</evidence>
<keyword evidence="4 11" id="KW-0436">Ligase</keyword>
<comment type="catalytic activity">
    <reaction evidence="9 11">
        <text>L-aspartyl-tRNA(Asn) + L-glutamine + ATP + H2O = L-asparaginyl-tRNA(Asn) + L-glutamate + ADP + phosphate + 2 H(+)</text>
        <dbReference type="Rhea" id="RHEA:14513"/>
        <dbReference type="Rhea" id="RHEA-COMP:9674"/>
        <dbReference type="Rhea" id="RHEA-COMP:9677"/>
        <dbReference type="ChEBI" id="CHEBI:15377"/>
        <dbReference type="ChEBI" id="CHEBI:15378"/>
        <dbReference type="ChEBI" id="CHEBI:29985"/>
        <dbReference type="ChEBI" id="CHEBI:30616"/>
        <dbReference type="ChEBI" id="CHEBI:43474"/>
        <dbReference type="ChEBI" id="CHEBI:58359"/>
        <dbReference type="ChEBI" id="CHEBI:78515"/>
        <dbReference type="ChEBI" id="CHEBI:78516"/>
        <dbReference type="ChEBI" id="CHEBI:456216"/>
    </reaction>
</comment>
<dbReference type="SMART" id="SM00845">
    <property type="entry name" value="GatB_Yqey"/>
    <property type="match status" value="1"/>
</dbReference>
<evidence type="ECO:0000256" key="10">
    <source>
        <dbReference type="ARBA" id="ARBA00047913"/>
    </source>
</evidence>
<dbReference type="InterPro" id="IPR003789">
    <property type="entry name" value="Asn/Gln_tRNA_amidoTrase-B-like"/>
</dbReference>
<feature type="domain" description="Asn/Gln amidotransferase" evidence="12">
    <location>
        <begin position="337"/>
        <end position="486"/>
    </location>
</feature>
<dbReference type="EMBL" id="JAAEJV010000024">
    <property type="protein sequence ID" value="MBF5059478.1"/>
    <property type="molecule type" value="Genomic_DNA"/>
</dbReference>
<comment type="function">
    <text evidence="8 11">Allows the formation of correctly charged Asn-tRNA(Asn) or Gln-tRNA(Gln) through the transamidation of misacylated Asp-tRNA(Asn) or Glu-tRNA(Gln) in organisms which lack either or both of asparaginyl-tRNA or glutaminyl-tRNA synthetases. The reaction takes place in the presence of glutamine and ATP through an activated phospho-Asp-tRNA(Asn) or phospho-Glu-tRNA(Gln).</text>
</comment>
<sequence length="489" mass="55301">MSPIPYEEWEPVIGLEVHAQLKTRSKIFARSPNRFGDEPNTNIEIVDTGQPGALPVLNQEAVEIAVRFGCAIDAKVAEFSKFDRKSYFYPDSPRNFQITQFDMPIIIGGKVIADVEGKTKTFEIHHAHLEDDAGMLKHFSDFAGVDYNRAGVPLLEIVSEPCMFSPKEATAFATTLKTILEYLDVSDCNMEEGSMRIDTNVSVRPKGDKTLRNKVEIKNLNSFNYMEIGIESEIRRQIRAYTERPDEDPNVVVPSATVRLDLDKKETVMMRSKEEAKDYRYFPEPDLPPIILTKDYVEKIRRELPELPHQRYERYTEKLELTPYNASILVNDKSLSDYYEAALKFCKNASSLCNWVTVEFVGRFKESSTPLYKSGILPEHVARLVTFIDTKAITGRIAKQVADVMVANPGKDPELIIKENPNFQAVHDTSAIEPFVDQVLAANEQSVIDFRNGKDKAFNFLVGQVMKLSKGKASPDVVKELLTKKISGD</sequence>
<comment type="catalytic activity">
    <reaction evidence="10 11">
        <text>L-glutamyl-tRNA(Gln) + L-glutamine + ATP + H2O = L-glutaminyl-tRNA(Gln) + L-glutamate + ADP + phosphate + H(+)</text>
        <dbReference type="Rhea" id="RHEA:17521"/>
        <dbReference type="Rhea" id="RHEA-COMP:9681"/>
        <dbReference type="Rhea" id="RHEA-COMP:9684"/>
        <dbReference type="ChEBI" id="CHEBI:15377"/>
        <dbReference type="ChEBI" id="CHEBI:15378"/>
        <dbReference type="ChEBI" id="CHEBI:29985"/>
        <dbReference type="ChEBI" id="CHEBI:30616"/>
        <dbReference type="ChEBI" id="CHEBI:43474"/>
        <dbReference type="ChEBI" id="CHEBI:58359"/>
        <dbReference type="ChEBI" id="CHEBI:78520"/>
        <dbReference type="ChEBI" id="CHEBI:78521"/>
        <dbReference type="ChEBI" id="CHEBI:456216"/>
    </reaction>
</comment>
<organism evidence="13 14">
    <name type="scientific">Candidatus Neptunichlamydia vexilliferae</name>
    <dbReference type="NCBI Taxonomy" id="1651774"/>
    <lineage>
        <taxon>Bacteria</taxon>
        <taxon>Pseudomonadati</taxon>
        <taxon>Chlamydiota</taxon>
        <taxon>Chlamydiia</taxon>
        <taxon>Parachlamydiales</taxon>
        <taxon>Simkaniaceae</taxon>
        <taxon>Candidatus Neptunichlamydia</taxon>
    </lineage>
</organism>
<dbReference type="Gene3D" id="1.10.10.410">
    <property type="match status" value="1"/>
</dbReference>
<evidence type="ECO:0000256" key="9">
    <source>
        <dbReference type="ARBA" id="ARBA00047380"/>
    </source>
</evidence>
<dbReference type="PROSITE" id="PS01234">
    <property type="entry name" value="GATB"/>
    <property type="match status" value="1"/>
</dbReference>
<dbReference type="NCBIfam" id="NF004014">
    <property type="entry name" value="PRK05477.1-4"/>
    <property type="match status" value="1"/>
</dbReference>
<keyword evidence="5 11" id="KW-0547">Nucleotide-binding</keyword>
<evidence type="ECO:0000256" key="7">
    <source>
        <dbReference type="ARBA" id="ARBA00022917"/>
    </source>
</evidence>
<dbReference type="Pfam" id="PF02637">
    <property type="entry name" value="GatB_Yqey"/>
    <property type="match status" value="1"/>
</dbReference>
<evidence type="ECO:0000256" key="2">
    <source>
        <dbReference type="ARBA" id="ARBA00011123"/>
    </source>
</evidence>
<evidence type="ECO:0000259" key="12">
    <source>
        <dbReference type="SMART" id="SM00845"/>
    </source>
</evidence>
<evidence type="ECO:0000313" key="14">
    <source>
        <dbReference type="Proteomes" id="UP001194714"/>
    </source>
</evidence>
<proteinExistence type="inferred from homology"/>
<keyword evidence="6 11" id="KW-0067">ATP-binding</keyword>
<dbReference type="RefSeq" id="WP_194847780.1">
    <property type="nucleotide sequence ID" value="NZ_JAAEJV010000024.1"/>
</dbReference>
<dbReference type="InterPro" id="IPR018027">
    <property type="entry name" value="Asn/Gln_amidotransferase"/>
</dbReference>
<evidence type="ECO:0000256" key="1">
    <source>
        <dbReference type="ARBA" id="ARBA00005306"/>
    </source>
</evidence>
<comment type="subunit">
    <text evidence="2 11">Heterotrimer of A, B and C subunits.</text>
</comment>
<dbReference type="SUPFAM" id="SSF89095">
    <property type="entry name" value="GatB/YqeY motif"/>
    <property type="match status" value="1"/>
</dbReference>
<dbReference type="NCBIfam" id="NF004012">
    <property type="entry name" value="PRK05477.1-2"/>
    <property type="match status" value="1"/>
</dbReference>
<dbReference type="InterPro" id="IPR017959">
    <property type="entry name" value="Asn/Gln-tRNA_amidoTrfase_suB/E"/>
</dbReference>
<dbReference type="Pfam" id="PF02934">
    <property type="entry name" value="GatB_N"/>
    <property type="match status" value="1"/>
</dbReference>
<dbReference type="InterPro" id="IPR014746">
    <property type="entry name" value="Gln_synth/guanido_kin_cat_dom"/>
</dbReference>
<evidence type="ECO:0000256" key="6">
    <source>
        <dbReference type="ARBA" id="ARBA00022840"/>
    </source>
</evidence>
<comment type="caution">
    <text evidence="13">The sequence shown here is derived from an EMBL/GenBank/DDBJ whole genome shotgun (WGS) entry which is preliminary data.</text>
</comment>